<gene>
    <name evidence="2" type="ORF">JCM19274_4417</name>
    <name evidence="1" type="ORF">JCM19300_2813</name>
</gene>
<organism evidence="2 3">
    <name type="scientific">Algibacter lectus</name>
    <dbReference type="NCBI Taxonomy" id="221126"/>
    <lineage>
        <taxon>Bacteria</taxon>
        <taxon>Pseudomonadati</taxon>
        <taxon>Bacteroidota</taxon>
        <taxon>Flavobacteriia</taxon>
        <taxon>Flavobacteriales</taxon>
        <taxon>Flavobacteriaceae</taxon>
        <taxon>Algibacter</taxon>
    </lineage>
</organism>
<evidence type="ECO:0000313" key="2">
    <source>
        <dbReference type="EMBL" id="GAL82229.1"/>
    </source>
</evidence>
<dbReference type="EMBL" id="BBNU01000023">
    <property type="protein sequence ID" value="GAL82229.1"/>
    <property type="molecule type" value="Genomic_DNA"/>
</dbReference>
<dbReference type="Proteomes" id="UP000029643">
    <property type="component" value="Unassembled WGS sequence"/>
</dbReference>
<dbReference type="Proteomes" id="UP000029644">
    <property type="component" value="Unassembled WGS sequence"/>
</dbReference>
<accession>A0A090X219</accession>
<name>A0A090X219_9FLAO</name>
<protein>
    <submittedName>
        <fullName evidence="2">Uncharacterized protein</fullName>
    </submittedName>
</protein>
<dbReference type="AlphaFoldDB" id="A0A090X219"/>
<sequence>MAKIKHNNFLDTVNNVFTDAIDEAYFIYMPKEKVLTEEL</sequence>
<evidence type="ECO:0000313" key="1">
    <source>
        <dbReference type="EMBL" id="GAL63777.1"/>
    </source>
</evidence>
<evidence type="ECO:0000313" key="4">
    <source>
        <dbReference type="Proteomes" id="UP000029644"/>
    </source>
</evidence>
<dbReference type="EMBL" id="BBNQ01000013">
    <property type="protein sequence ID" value="GAL63777.1"/>
    <property type="molecule type" value="Genomic_DNA"/>
</dbReference>
<evidence type="ECO:0000313" key="3">
    <source>
        <dbReference type="Proteomes" id="UP000029643"/>
    </source>
</evidence>
<reference evidence="3 4" key="1">
    <citation type="journal article" date="2014" name="Genome Announc.">
        <title>Draft Genome Sequences of Marine Flavobacterium Algibacter lectus Strains SS8 and NR4.</title>
        <authorList>
            <person name="Takatani N."/>
            <person name="Nakanishi M."/>
            <person name="Meirelles P."/>
            <person name="Mino S."/>
            <person name="Suda W."/>
            <person name="Oshima K."/>
            <person name="Hattori M."/>
            <person name="Ohkuma M."/>
            <person name="Hosokawa M."/>
            <person name="Miyashita K."/>
            <person name="Thompson F.L."/>
            <person name="Niwa A."/>
            <person name="Sawabe T."/>
            <person name="Sawabe T."/>
        </authorList>
    </citation>
    <scope>NUCLEOTIDE SEQUENCE [LARGE SCALE GENOMIC DNA]</scope>
    <source>
        <strain evidence="2">JCM 19274</strain>
        <strain evidence="1 4">JCM 19300</strain>
        <strain evidence="3">JCM19274</strain>
    </source>
</reference>
<proteinExistence type="predicted"/>
<comment type="caution">
    <text evidence="2">The sequence shown here is derived from an EMBL/GenBank/DDBJ whole genome shotgun (WGS) entry which is preliminary data.</text>
</comment>